<proteinExistence type="predicted"/>
<reference evidence="1 2" key="1">
    <citation type="submission" date="2018-02" db="EMBL/GenBank/DDBJ databases">
        <title>Five New Genomes of Indian Photorhabdus Isolates TSA.</title>
        <authorList>
            <person name="Dubay B."/>
            <person name="Somvanshi V.S."/>
        </authorList>
    </citation>
    <scope>NUCLEOTIDE SEQUENCE [LARGE SCALE GENOMIC DNA]</scope>
    <source>
        <strain evidence="1 2">H1</strain>
    </source>
</reference>
<evidence type="ECO:0000313" key="1">
    <source>
        <dbReference type="EMBL" id="PQQ29154.1"/>
    </source>
</evidence>
<comment type="caution">
    <text evidence="1">The sequence shown here is derived from an EMBL/GenBank/DDBJ whole genome shotgun (WGS) entry which is preliminary data.</text>
</comment>
<evidence type="ECO:0008006" key="3">
    <source>
        <dbReference type="Google" id="ProtNLM"/>
    </source>
</evidence>
<evidence type="ECO:0000313" key="2">
    <source>
        <dbReference type="Proteomes" id="UP000239550"/>
    </source>
</evidence>
<sequence length="336" mass="39456">MTAFITRNNPQKHPVLISLISAIEKLSNSKLNIIEKKLFSIIFFHSHSNLKDKKYIFVDDPITFIYCNIYLKVPAAKIILYSLEMYEYQVDNNKIKNKIRNLIFYVTHIYAQKKANKIIFPSESRFRFYLNNKNRLFLKEKSKIIYNYPDSNTLTISNVCKNKSKTIKDLKDKGKKIVIYAGSIQKGRDIDIIAKSFAKLSNFHLILIGPIKENKNNHFDNLKNVSYFGVISRNEVNYFYSVADIGLLNYSNTPINTKFCAPVKLWEYLYFKLKIISNSNYAMQTEWKIYVNDFYKTGEDFIKILHASEKYESKHLSNIPFLEEEIASFIRKDLLS</sequence>
<dbReference type="AlphaFoldDB" id="A0A2S8Q885"/>
<protein>
    <recommendedName>
        <fullName evidence="3">Glycosyltransferase</fullName>
    </recommendedName>
</protein>
<dbReference type="Proteomes" id="UP000239550">
    <property type="component" value="Unassembled WGS sequence"/>
</dbReference>
<name>A0A2S8Q885_9GAMM</name>
<dbReference type="RefSeq" id="WP_105394711.1">
    <property type="nucleotide sequence ID" value="NZ_CAWNTA010000116.1"/>
</dbReference>
<organism evidence="1 2">
    <name type="scientific">Photorhabdus hindustanensis</name>
    <dbReference type="NCBI Taxonomy" id="2918802"/>
    <lineage>
        <taxon>Bacteria</taxon>
        <taxon>Pseudomonadati</taxon>
        <taxon>Pseudomonadota</taxon>
        <taxon>Gammaproteobacteria</taxon>
        <taxon>Enterobacterales</taxon>
        <taxon>Morganellaceae</taxon>
        <taxon>Photorhabdus</taxon>
    </lineage>
</organism>
<dbReference type="EMBL" id="PUWT01000005">
    <property type="protein sequence ID" value="PQQ29154.1"/>
    <property type="molecule type" value="Genomic_DNA"/>
</dbReference>
<dbReference type="Gene3D" id="3.40.50.2000">
    <property type="entry name" value="Glycogen Phosphorylase B"/>
    <property type="match status" value="1"/>
</dbReference>
<gene>
    <name evidence="1" type="ORF">C6H66_02440</name>
</gene>
<keyword evidence="2" id="KW-1185">Reference proteome</keyword>
<accession>A0A2S8Q885</accession>
<dbReference type="SUPFAM" id="SSF53756">
    <property type="entry name" value="UDP-Glycosyltransferase/glycogen phosphorylase"/>
    <property type="match status" value="1"/>
</dbReference>